<evidence type="ECO:0000313" key="2">
    <source>
        <dbReference type="Ensembl" id="ENSCGRP00001021899.1"/>
    </source>
</evidence>
<evidence type="ECO:0000256" key="1">
    <source>
        <dbReference type="SAM" id="MobiDB-lite"/>
    </source>
</evidence>
<name>A0A8C2QM75_CRIGR</name>
<proteinExistence type="predicted"/>
<organism evidence="2 3">
    <name type="scientific">Cricetulus griseus</name>
    <name type="common">Chinese hamster</name>
    <name type="synonym">Cricetulus barabensis griseus</name>
    <dbReference type="NCBI Taxonomy" id="10029"/>
    <lineage>
        <taxon>Eukaryota</taxon>
        <taxon>Metazoa</taxon>
        <taxon>Chordata</taxon>
        <taxon>Craniata</taxon>
        <taxon>Vertebrata</taxon>
        <taxon>Euteleostomi</taxon>
        <taxon>Mammalia</taxon>
        <taxon>Eutheria</taxon>
        <taxon>Euarchontoglires</taxon>
        <taxon>Glires</taxon>
        <taxon>Rodentia</taxon>
        <taxon>Myomorpha</taxon>
        <taxon>Muroidea</taxon>
        <taxon>Cricetidae</taxon>
        <taxon>Cricetinae</taxon>
        <taxon>Cricetulus</taxon>
    </lineage>
</organism>
<feature type="compositionally biased region" description="Low complexity" evidence="1">
    <location>
        <begin position="14"/>
        <end position="23"/>
    </location>
</feature>
<feature type="compositionally biased region" description="Polar residues" evidence="1">
    <location>
        <begin position="106"/>
        <end position="121"/>
    </location>
</feature>
<evidence type="ECO:0000313" key="3">
    <source>
        <dbReference type="Proteomes" id="UP000694386"/>
    </source>
</evidence>
<dbReference type="Proteomes" id="UP000694386">
    <property type="component" value="Unplaced"/>
</dbReference>
<feature type="compositionally biased region" description="Polar residues" evidence="1">
    <location>
        <begin position="42"/>
        <end position="52"/>
    </location>
</feature>
<reference evidence="2" key="2">
    <citation type="submission" date="2025-09" db="UniProtKB">
        <authorList>
            <consortium name="Ensembl"/>
        </authorList>
    </citation>
    <scope>IDENTIFICATION</scope>
</reference>
<dbReference type="Ensembl" id="ENSCGRT00001026143.1">
    <property type="protein sequence ID" value="ENSCGRP00001021899.1"/>
    <property type="gene ID" value="ENSCGRG00001020608.1"/>
</dbReference>
<reference evidence="2" key="1">
    <citation type="submission" date="2025-08" db="UniProtKB">
        <authorList>
            <consortium name="Ensembl"/>
        </authorList>
    </citation>
    <scope>IDENTIFICATION</scope>
</reference>
<feature type="region of interest" description="Disordered" evidence="1">
    <location>
        <begin position="1"/>
        <end position="68"/>
    </location>
</feature>
<feature type="region of interest" description="Disordered" evidence="1">
    <location>
        <begin position="84"/>
        <end position="123"/>
    </location>
</feature>
<dbReference type="GO" id="GO:0001669">
    <property type="term" value="C:acrosomal vesicle"/>
    <property type="evidence" value="ECO:0007669"/>
    <property type="project" value="Ensembl"/>
</dbReference>
<protein>
    <submittedName>
        <fullName evidence="2">Testis expressed gene 22</fullName>
    </submittedName>
</protein>
<sequence length="190" mass="21329">MDSRQQRPQRKTLQWQLAQEQGQQPPPHHRPAAGPSPPDAKSNPQEDLQTQDWVCEPPEHRHPGSRWNISIDERRRLAMLHAQDRTNTARAPSKDTLGLHIPARPATSSPVTGPASTSPNQIPEAMVGPPLDIMRMVAEVVSEGVDRDLLLPHLGHSTRHSNTFHNFLAQSTPLWQNENFEPHTTRSPHS</sequence>
<accession>A0A8C2QM75</accession>
<dbReference type="AlphaFoldDB" id="A0A8C2QM75"/>